<comment type="caution">
    <text evidence="9">The sequence shown here is derived from an EMBL/GenBank/DDBJ whole genome shotgun (WGS) entry which is preliminary data.</text>
</comment>
<dbReference type="Proteomes" id="UP000277424">
    <property type="component" value="Unassembled WGS sequence"/>
</dbReference>
<dbReference type="GO" id="GO:0015035">
    <property type="term" value="F:protein-disulfide reductase activity"/>
    <property type="evidence" value="ECO:0007669"/>
    <property type="project" value="UniProtKB-UniRule"/>
</dbReference>
<evidence type="ECO:0000313" key="10">
    <source>
        <dbReference type="Proteomes" id="UP000277424"/>
    </source>
</evidence>
<dbReference type="EMBL" id="RBIG01000003">
    <property type="protein sequence ID" value="RKQ68582.1"/>
    <property type="molecule type" value="Genomic_DNA"/>
</dbReference>
<dbReference type="SMART" id="SM00028">
    <property type="entry name" value="TPR"/>
    <property type="match status" value="2"/>
</dbReference>
<keyword evidence="2" id="KW-0813">Transport</keyword>
<dbReference type="InterPro" id="IPR011990">
    <property type="entry name" value="TPR-like_helical_dom_sf"/>
</dbReference>
<evidence type="ECO:0000256" key="1">
    <source>
        <dbReference type="ARBA" id="ARBA00008987"/>
    </source>
</evidence>
<dbReference type="OrthoDB" id="9790390at2"/>
<keyword evidence="4" id="KW-1015">Disulfide bond</keyword>
<evidence type="ECO:0000256" key="5">
    <source>
        <dbReference type="ARBA" id="ARBA00023284"/>
    </source>
</evidence>
<feature type="repeat" description="TPR" evidence="7">
    <location>
        <begin position="140"/>
        <end position="173"/>
    </location>
</feature>
<dbReference type="PANTHER" id="PTHR45663">
    <property type="entry name" value="GEO12009P1"/>
    <property type="match status" value="1"/>
</dbReference>
<dbReference type="Pfam" id="PF00085">
    <property type="entry name" value="Thioredoxin"/>
    <property type="match status" value="1"/>
</dbReference>
<dbReference type="NCBIfam" id="TIGR01068">
    <property type="entry name" value="thioredoxin"/>
    <property type="match status" value="1"/>
</dbReference>
<dbReference type="CDD" id="cd02956">
    <property type="entry name" value="ybbN"/>
    <property type="match status" value="1"/>
</dbReference>
<name>A0A420WCF1_9PROT</name>
<dbReference type="PROSITE" id="PS00194">
    <property type="entry name" value="THIOREDOXIN_1"/>
    <property type="match status" value="1"/>
</dbReference>
<dbReference type="PRINTS" id="PR00421">
    <property type="entry name" value="THIOREDOXIN"/>
</dbReference>
<dbReference type="PROSITE" id="PS51352">
    <property type="entry name" value="THIOREDOXIN_2"/>
    <property type="match status" value="1"/>
</dbReference>
<dbReference type="Pfam" id="PF14559">
    <property type="entry name" value="TPR_19"/>
    <property type="match status" value="1"/>
</dbReference>
<accession>A0A420WCF1</accession>
<evidence type="ECO:0000256" key="2">
    <source>
        <dbReference type="ARBA" id="ARBA00022448"/>
    </source>
</evidence>
<gene>
    <name evidence="9" type="ORF">BCL74_3062</name>
</gene>
<dbReference type="Pfam" id="PF14561">
    <property type="entry name" value="TPR_20"/>
    <property type="match status" value="1"/>
</dbReference>
<dbReference type="RefSeq" id="WP_008943269.1">
    <property type="nucleotide sequence ID" value="NZ_RBIG01000003.1"/>
</dbReference>
<sequence>MDFLIGGGAKPASGGTNSPYIKDATTASFMADVVEASQQQPVIVDFWAPWCGPCRQLGPALEKAVAEAKGAVRMVKINVDENQEVAAQLRVQSIPTVYAFFQGRPVDAFQGALPESQVKEFVKRLAAVAGGAGGDEAEAVQAALDQAAELLATGDFQNAAALYSRILQHDPESLAAIAGLLRALIGAGQIEEAKALLADLPDEVTKSAEVESARQALELAEEAAAAAGELAQLQALLERNPADHDSRFKLAMAHYATGDKEAAAGALLEIIRRNRSWNEDAARTQLLKFFEAWGPKDEVTLSSRRALSSILFS</sequence>
<comment type="similarity">
    <text evidence="1">Belongs to the thioredoxin family.</text>
</comment>
<dbReference type="PANTHER" id="PTHR45663:SF11">
    <property type="entry name" value="GEO12009P1"/>
    <property type="match status" value="1"/>
</dbReference>
<keyword evidence="3" id="KW-0249">Electron transport</keyword>
<protein>
    <recommendedName>
        <fullName evidence="6">Thioredoxin</fullName>
    </recommendedName>
</protein>
<dbReference type="Gene3D" id="3.40.30.10">
    <property type="entry name" value="Glutaredoxin"/>
    <property type="match status" value="1"/>
</dbReference>
<evidence type="ECO:0000313" key="9">
    <source>
        <dbReference type="EMBL" id="RKQ68582.1"/>
    </source>
</evidence>
<dbReference type="GO" id="GO:0006950">
    <property type="term" value="P:response to stress"/>
    <property type="evidence" value="ECO:0007669"/>
    <property type="project" value="UniProtKB-ARBA"/>
</dbReference>
<dbReference type="InterPro" id="IPR019734">
    <property type="entry name" value="TPR_rpt"/>
</dbReference>
<dbReference type="GO" id="GO:0005829">
    <property type="term" value="C:cytosol"/>
    <property type="evidence" value="ECO:0007669"/>
    <property type="project" value="TreeGrafter"/>
</dbReference>
<keyword evidence="5" id="KW-0676">Redox-active center</keyword>
<dbReference type="InterPro" id="IPR017937">
    <property type="entry name" value="Thioredoxin_CS"/>
</dbReference>
<organism evidence="9 10">
    <name type="scientific">Oceanibaculum indicum</name>
    <dbReference type="NCBI Taxonomy" id="526216"/>
    <lineage>
        <taxon>Bacteria</taxon>
        <taxon>Pseudomonadati</taxon>
        <taxon>Pseudomonadota</taxon>
        <taxon>Alphaproteobacteria</taxon>
        <taxon>Rhodospirillales</taxon>
        <taxon>Oceanibaculaceae</taxon>
        <taxon>Oceanibaculum</taxon>
    </lineage>
</organism>
<dbReference type="FunFam" id="3.40.30.10:FF:000001">
    <property type="entry name" value="Thioredoxin"/>
    <property type="match status" value="1"/>
</dbReference>
<evidence type="ECO:0000259" key="8">
    <source>
        <dbReference type="PROSITE" id="PS51352"/>
    </source>
</evidence>
<dbReference type="InterPro" id="IPR013766">
    <property type="entry name" value="Thioredoxin_domain"/>
</dbReference>
<dbReference type="InterPro" id="IPR036249">
    <property type="entry name" value="Thioredoxin-like_sf"/>
</dbReference>
<feature type="domain" description="Thioredoxin" evidence="8">
    <location>
        <begin position="1"/>
        <end position="127"/>
    </location>
</feature>
<dbReference type="InterPro" id="IPR005746">
    <property type="entry name" value="Thioredoxin"/>
</dbReference>
<dbReference type="AlphaFoldDB" id="A0A420WCF1"/>
<dbReference type="GO" id="GO:0045454">
    <property type="term" value="P:cell redox homeostasis"/>
    <property type="evidence" value="ECO:0007669"/>
    <property type="project" value="TreeGrafter"/>
</dbReference>
<proteinExistence type="inferred from homology"/>
<evidence type="ECO:0000256" key="7">
    <source>
        <dbReference type="PROSITE-ProRule" id="PRU00339"/>
    </source>
</evidence>
<reference evidence="9 10" key="1">
    <citation type="submission" date="2018-10" db="EMBL/GenBank/DDBJ databases">
        <title>Comparative analysis of microorganisms from saline springs in Andes Mountain Range, Colombia.</title>
        <authorList>
            <person name="Rubin E."/>
        </authorList>
    </citation>
    <scope>NUCLEOTIDE SEQUENCE [LARGE SCALE GENOMIC DNA]</scope>
    <source>
        <strain evidence="9 10">USBA 36</strain>
    </source>
</reference>
<dbReference type="Gene3D" id="1.25.40.10">
    <property type="entry name" value="Tetratricopeptide repeat domain"/>
    <property type="match status" value="2"/>
</dbReference>
<evidence type="ECO:0000256" key="3">
    <source>
        <dbReference type="ARBA" id="ARBA00022982"/>
    </source>
</evidence>
<keyword evidence="7" id="KW-0802">TPR repeat</keyword>
<evidence type="ECO:0000256" key="4">
    <source>
        <dbReference type="ARBA" id="ARBA00023157"/>
    </source>
</evidence>
<dbReference type="SUPFAM" id="SSF48452">
    <property type="entry name" value="TPR-like"/>
    <property type="match status" value="1"/>
</dbReference>
<dbReference type="PROSITE" id="PS50005">
    <property type="entry name" value="TPR"/>
    <property type="match status" value="1"/>
</dbReference>
<evidence type="ECO:0000256" key="6">
    <source>
        <dbReference type="NCBIfam" id="TIGR01068"/>
    </source>
</evidence>
<dbReference type="SUPFAM" id="SSF52833">
    <property type="entry name" value="Thioredoxin-like"/>
    <property type="match status" value="1"/>
</dbReference>